<accession>A0ABS7R1S5</accession>
<dbReference type="GO" id="GO:0005524">
    <property type="term" value="F:ATP binding"/>
    <property type="evidence" value="ECO:0007669"/>
    <property type="project" value="UniProtKB-KW"/>
</dbReference>
<organism evidence="2 3">
    <name type="scientific">Streptantibioticus parmotrematis</name>
    <dbReference type="NCBI Taxonomy" id="2873249"/>
    <lineage>
        <taxon>Bacteria</taxon>
        <taxon>Bacillati</taxon>
        <taxon>Actinomycetota</taxon>
        <taxon>Actinomycetes</taxon>
        <taxon>Kitasatosporales</taxon>
        <taxon>Streptomycetaceae</taxon>
        <taxon>Streptantibioticus</taxon>
    </lineage>
</organism>
<dbReference type="Proteomes" id="UP001198565">
    <property type="component" value="Unassembled WGS sequence"/>
</dbReference>
<dbReference type="InterPro" id="IPR007421">
    <property type="entry name" value="Schlafen_AlbA_2_dom"/>
</dbReference>
<comment type="caution">
    <text evidence="2">The sequence shown here is derived from an EMBL/GenBank/DDBJ whole genome shotgun (WGS) entry which is preliminary data.</text>
</comment>
<evidence type="ECO:0000313" key="3">
    <source>
        <dbReference type="Proteomes" id="UP001198565"/>
    </source>
</evidence>
<name>A0ABS7R1S5_9ACTN</name>
<feature type="domain" description="Schlafen AlbA-2" evidence="1">
    <location>
        <begin position="27"/>
        <end position="142"/>
    </location>
</feature>
<keyword evidence="2" id="KW-0547">Nucleotide-binding</keyword>
<dbReference type="Pfam" id="PF04326">
    <property type="entry name" value="SLFN_AlbA_2"/>
    <property type="match status" value="1"/>
</dbReference>
<keyword evidence="3" id="KW-1185">Reference proteome</keyword>
<dbReference type="Gene3D" id="3.30.950.30">
    <property type="entry name" value="Schlafen, AAA domain"/>
    <property type="match status" value="1"/>
</dbReference>
<dbReference type="InterPro" id="IPR038461">
    <property type="entry name" value="Schlafen_AlbA_2_dom_sf"/>
</dbReference>
<sequence length="423" mass="45646">MHPLFEAPATDVTLDMVQDFVNLKIREGLTVEYKRAGDKPIEAVAALANTYGGLLLVGVAEEEKGVPSEIVGAPLGEKEKLINQMATRFDPPWTPEVIEVPYGGAAGDKVVLVVRIDRATVPRPVVLDGSIFVRLDARNAKANRQMMRMLLDEPAVQAEPTPMLARHGLKQYGSPFRDDGNDPDVALRAVSTMALWRGEERTRFPSGLAGEVVKALQETRAQPLLSRLSFDLLERRQALTAWELVQATSRRLLLRMSTIGTGGSTPSRPGAQMVCRVALDGDGLGAGLEVVFDTCVWLPEGVPLGLDYFVQVMYDSVPIVANTILPMVAAATVGIKAMPTPVTEIHTAVREGRDTYGDSVSGSSLDKAVSLGSLGDKTGDGTITQGGEVLLRSLVNPPRWDEAVREALVTMAMDWGFPDPKLP</sequence>
<evidence type="ECO:0000313" key="2">
    <source>
        <dbReference type="EMBL" id="MBY8889423.1"/>
    </source>
</evidence>
<reference evidence="2 3" key="1">
    <citation type="submission" date="2021-08" db="EMBL/GenBank/DDBJ databases">
        <title>Streptomyces sp. PTM05 isolated from lichen.</title>
        <authorList>
            <person name="Somphong A."/>
            <person name="Phongsopitanun W."/>
            <person name="Tanasupawat S."/>
        </authorList>
    </citation>
    <scope>NUCLEOTIDE SEQUENCE [LARGE SCALE GENOMIC DNA]</scope>
    <source>
        <strain evidence="2 3">Ptm05</strain>
    </source>
</reference>
<dbReference type="RefSeq" id="WP_222982732.1">
    <property type="nucleotide sequence ID" value="NZ_JAINVZ010000047.1"/>
</dbReference>
<proteinExistence type="predicted"/>
<protein>
    <submittedName>
        <fullName evidence="2">ATP-binding protein</fullName>
    </submittedName>
</protein>
<evidence type="ECO:0000259" key="1">
    <source>
        <dbReference type="Pfam" id="PF04326"/>
    </source>
</evidence>
<gene>
    <name evidence="2" type="ORF">K7472_31950</name>
</gene>
<dbReference type="EMBL" id="JAINVZ010000047">
    <property type="protein sequence ID" value="MBY8889423.1"/>
    <property type="molecule type" value="Genomic_DNA"/>
</dbReference>
<keyword evidence="2" id="KW-0067">ATP-binding</keyword>